<dbReference type="Proteomes" id="UP001501153">
    <property type="component" value="Unassembled WGS sequence"/>
</dbReference>
<name>A0ABP8IP72_9BACT</name>
<organism evidence="1 2">
    <name type="scientific">Hymenobacter saemangeumensis</name>
    <dbReference type="NCBI Taxonomy" id="1084522"/>
    <lineage>
        <taxon>Bacteria</taxon>
        <taxon>Pseudomonadati</taxon>
        <taxon>Bacteroidota</taxon>
        <taxon>Cytophagia</taxon>
        <taxon>Cytophagales</taxon>
        <taxon>Hymenobacteraceae</taxon>
        <taxon>Hymenobacter</taxon>
    </lineage>
</organism>
<gene>
    <name evidence="1" type="ORF">GCM10023185_33270</name>
</gene>
<protein>
    <submittedName>
        <fullName evidence="1">Uncharacterized protein</fullName>
    </submittedName>
</protein>
<proteinExistence type="predicted"/>
<keyword evidence="2" id="KW-1185">Reference proteome</keyword>
<reference evidence="2" key="1">
    <citation type="journal article" date="2019" name="Int. J. Syst. Evol. Microbiol.">
        <title>The Global Catalogue of Microorganisms (GCM) 10K type strain sequencing project: providing services to taxonomists for standard genome sequencing and annotation.</title>
        <authorList>
            <consortium name="The Broad Institute Genomics Platform"/>
            <consortium name="The Broad Institute Genome Sequencing Center for Infectious Disease"/>
            <person name="Wu L."/>
            <person name="Ma J."/>
        </authorList>
    </citation>
    <scope>NUCLEOTIDE SEQUENCE [LARGE SCALE GENOMIC DNA]</scope>
    <source>
        <strain evidence="2">JCM 17923</strain>
    </source>
</reference>
<sequence>MFYFYFRYHGLAAVFGPKLFQLPLPGQHPSSIPDFGAKTAVEFGAARPAFEAITGDEGGYSPNGAGG</sequence>
<comment type="caution">
    <text evidence="1">The sequence shown here is derived from an EMBL/GenBank/DDBJ whole genome shotgun (WGS) entry which is preliminary data.</text>
</comment>
<dbReference type="EMBL" id="BAABGZ010000070">
    <property type="protein sequence ID" value="GAA4364075.1"/>
    <property type="molecule type" value="Genomic_DNA"/>
</dbReference>
<accession>A0ABP8IP72</accession>
<evidence type="ECO:0000313" key="1">
    <source>
        <dbReference type="EMBL" id="GAA4364075.1"/>
    </source>
</evidence>
<evidence type="ECO:0000313" key="2">
    <source>
        <dbReference type="Proteomes" id="UP001501153"/>
    </source>
</evidence>